<gene>
    <name evidence="1" type="ORF">WN55_03943</name>
</gene>
<protein>
    <submittedName>
        <fullName evidence="1">Uncharacterized protein</fullName>
    </submittedName>
</protein>
<accession>A0A154PKM8</accession>
<evidence type="ECO:0000313" key="2">
    <source>
        <dbReference type="Proteomes" id="UP000076502"/>
    </source>
</evidence>
<name>A0A154PKM8_DUFNO</name>
<dbReference type="Proteomes" id="UP000076502">
    <property type="component" value="Unassembled WGS sequence"/>
</dbReference>
<organism evidence="1 2">
    <name type="scientific">Dufourea novaeangliae</name>
    <name type="common">Sweat bee</name>
    <dbReference type="NCBI Taxonomy" id="178035"/>
    <lineage>
        <taxon>Eukaryota</taxon>
        <taxon>Metazoa</taxon>
        <taxon>Ecdysozoa</taxon>
        <taxon>Arthropoda</taxon>
        <taxon>Hexapoda</taxon>
        <taxon>Insecta</taxon>
        <taxon>Pterygota</taxon>
        <taxon>Neoptera</taxon>
        <taxon>Endopterygota</taxon>
        <taxon>Hymenoptera</taxon>
        <taxon>Apocrita</taxon>
        <taxon>Aculeata</taxon>
        <taxon>Apoidea</taxon>
        <taxon>Anthophila</taxon>
        <taxon>Halictidae</taxon>
        <taxon>Rophitinae</taxon>
        <taxon>Dufourea</taxon>
    </lineage>
</organism>
<dbReference type="EMBL" id="KQ434948">
    <property type="protein sequence ID" value="KZC12406.1"/>
    <property type="molecule type" value="Genomic_DNA"/>
</dbReference>
<reference evidence="1 2" key="1">
    <citation type="submission" date="2015-07" db="EMBL/GenBank/DDBJ databases">
        <title>The genome of Dufourea novaeangliae.</title>
        <authorList>
            <person name="Pan H."/>
            <person name="Kapheim K."/>
        </authorList>
    </citation>
    <scope>NUCLEOTIDE SEQUENCE [LARGE SCALE GENOMIC DNA]</scope>
    <source>
        <strain evidence="1">0120121106</strain>
        <tissue evidence="1">Whole body</tissue>
    </source>
</reference>
<dbReference type="AlphaFoldDB" id="A0A154PKM8"/>
<evidence type="ECO:0000313" key="1">
    <source>
        <dbReference type="EMBL" id="KZC12406.1"/>
    </source>
</evidence>
<sequence length="53" mass="6287">MTPIISSERETKCEEVYVHAHTLYTVLTGYQRNLETYFVKKLNKGVEEKENHE</sequence>
<proteinExistence type="predicted"/>
<keyword evidence="2" id="KW-1185">Reference proteome</keyword>